<protein>
    <submittedName>
        <fullName evidence="6">Reverse gyrase</fullName>
        <ecNumber evidence="6">3.6.4.12</ecNumber>
        <ecNumber evidence="6">5.6.2.1</ecNumber>
    </submittedName>
</protein>
<dbReference type="InterPro" id="IPR027417">
    <property type="entry name" value="P-loop_NTPase"/>
</dbReference>
<dbReference type="InterPro" id="IPR005736">
    <property type="entry name" value="Reverse_gyrase"/>
</dbReference>
<dbReference type="PROSITE" id="PS51192">
    <property type="entry name" value="HELICASE_ATP_BIND_1"/>
    <property type="match status" value="1"/>
</dbReference>
<comment type="subcellular location">
    <subcellularLocation>
        <location evidence="1">Cytoplasm</location>
    </subcellularLocation>
</comment>
<dbReference type="CDD" id="cd18798">
    <property type="entry name" value="SF2_C_reverse_gyrase"/>
    <property type="match status" value="1"/>
</dbReference>
<keyword evidence="3 6" id="KW-0413">Isomerase</keyword>
<dbReference type="GO" id="GO:0005737">
    <property type="term" value="C:cytoplasm"/>
    <property type="evidence" value="ECO:0007669"/>
    <property type="project" value="UniProtKB-SubCell"/>
</dbReference>
<evidence type="ECO:0000256" key="1">
    <source>
        <dbReference type="ARBA" id="ARBA00004496"/>
    </source>
</evidence>
<proteinExistence type="predicted"/>
<dbReference type="SUPFAM" id="SSF52540">
    <property type="entry name" value="P-loop containing nucleoside triphosphate hydrolases"/>
    <property type="match status" value="2"/>
</dbReference>
<dbReference type="Gene3D" id="3.40.50.300">
    <property type="entry name" value="P-loop containing nucleotide triphosphate hydrolases"/>
    <property type="match status" value="3"/>
</dbReference>
<organism evidence="6">
    <name type="scientific">Aquifex aeolicus</name>
    <dbReference type="NCBI Taxonomy" id="63363"/>
    <lineage>
        <taxon>Bacteria</taxon>
        <taxon>Pseudomonadati</taxon>
        <taxon>Aquificota</taxon>
        <taxon>Aquificia</taxon>
        <taxon>Aquificales</taxon>
        <taxon>Aquificaceae</taxon>
        <taxon>Aquifex</taxon>
    </lineage>
</organism>
<evidence type="ECO:0000256" key="3">
    <source>
        <dbReference type="ARBA" id="ARBA00023235"/>
    </source>
</evidence>
<gene>
    <name evidence="6" type="primary">rgy</name>
    <name evidence="6" type="ORF">ENJ61_06600</name>
</gene>
<dbReference type="EC" id="5.6.2.1" evidence="6"/>
<dbReference type="GO" id="GO:0016787">
    <property type="term" value="F:hydrolase activity"/>
    <property type="evidence" value="ECO:0007669"/>
    <property type="project" value="UniProtKB-KW"/>
</dbReference>
<dbReference type="GO" id="GO:0160097">
    <property type="term" value="F:reverse gyrase activity"/>
    <property type="evidence" value="ECO:0007669"/>
    <property type="project" value="UniProtKB-ARBA"/>
</dbReference>
<dbReference type="EMBL" id="DRNB01000239">
    <property type="protein sequence ID" value="HHJ64561.1"/>
    <property type="molecule type" value="Genomic_DNA"/>
</dbReference>
<dbReference type="GO" id="GO:0003678">
    <property type="term" value="F:DNA helicase activity"/>
    <property type="evidence" value="ECO:0007669"/>
    <property type="project" value="UniProtKB-EC"/>
</dbReference>
<dbReference type="PANTHER" id="PTHR43505">
    <property type="entry name" value="REVERSE GYRASE"/>
    <property type="match status" value="1"/>
</dbReference>
<dbReference type="GO" id="GO:0003677">
    <property type="term" value="F:DNA binding"/>
    <property type="evidence" value="ECO:0007669"/>
    <property type="project" value="InterPro"/>
</dbReference>
<feature type="non-terminal residue" evidence="6">
    <location>
        <position position="534"/>
    </location>
</feature>
<feature type="coiled-coil region" evidence="4">
    <location>
        <begin position="180"/>
        <end position="209"/>
    </location>
</feature>
<evidence type="ECO:0000256" key="2">
    <source>
        <dbReference type="ARBA" id="ARBA00022490"/>
    </source>
</evidence>
<dbReference type="NCBIfam" id="TIGR01054">
    <property type="entry name" value="rgy"/>
    <property type="match status" value="1"/>
</dbReference>
<feature type="domain" description="Helicase ATP-binding" evidence="5">
    <location>
        <begin position="51"/>
        <end position="240"/>
    </location>
</feature>
<dbReference type="GO" id="GO:0006265">
    <property type="term" value="P:DNA topological change"/>
    <property type="evidence" value="ECO:0007669"/>
    <property type="project" value="InterPro"/>
</dbReference>
<dbReference type="SMART" id="SM00382">
    <property type="entry name" value="AAA"/>
    <property type="match status" value="1"/>
</dbReference>
<dbReference type="SMART" id="SM00487">
    <property type="entry name" value="DEXDc"/>
    <property type="match status" value="1"/>
</dbReference>
<dbReference type="AlphaFoldDB" id="A0A7C5QF51"/>
<dbReference type="GO" id="GO:0005524">
    <property type="term" value="F:ATP binding"/>
    <property type="evidence" value="ECO:0007669"/>
    <property type="project" value="InterPro"/>
</dbReference>
<sequence>PWLEVCDALRSRRKLKNLAPFCETDRKLSRFEKFFEQAVGARPWSLQRLWSKRVFLGESFAIVAPTGVGKTTFGLVTALFLDPKVLLIFPTRLLARQAEERLRELRDRLGLRREVLLYESKKKVRERFLRGEFDILCGTNMFLHRNFENLRSFRFSLIFVDDIDSFLKRSRNVDNLFRLLGFSEEELKLALKEKRSEEEQEKLREIRQRRRDTVLIVSSATLKPRGRRVMLFRNLLGFDVQKAVTTLRNVVDVAQRVEGFEEALRRSLQLIRRLGRGGLLFLSLSYGKEKVQEVVEFLRSGGVKAISYLEHSPEELYRLLERGDFDVAVGISHITNPLVRGLDLPHVIRYAIFLDPPKHLFPTRPSLQPSTLHSLLLVLMNLFEEEDRRKAVEFIAYLRRYLSLREETLSRYPKVRERVEEIRRFLEERLRSREFLERIERSEDVSLTEREGQLYLVVGDANAYIQASGRTSRFIAGGMTRGLSVLLYSDPKAFTSLRKRLSAYFLQSDVVFRSLEEVDLEKILREIDEDRRRA</sequence>
<name>A0A7C5QF51_AQUAO</name>
<dbReference type="CDD" id="cd17924">
    <property type="entry name" value="DDXDc_reverse_gyrase"/>
    <property type="match status" value="1"/>
</dbReference>
<evidence type="ECO:0000256" key="4">
    <source>
        <dbReference type="SAM" id="Coils"/>
    </source>
</evidence>
<dbReference type="PANTHER" id="PTHR43505:SF1">
    <property type="entry name" value="REVERSE GYRASE"/>
    <property type="match status" value="1"/>
</dbReference>
<evidence type="ECO:0000313" key="6">
    <source>
        <dbReference type="EMBL" id="HHJ64561.1"/>
    </source>
</evidence>
<dbReference type="InterPro" id="IPR014001">
    <property type="entry name" value="Helicase_ATP-bd"/>
</dbReference>
<dbReference type="EC" id="3.6.4.12" evidence="6"/>
<keyword evidence="4" id="KW-0175">Coiled coil</keyword>
<dbReference type="InterPro" id="IPR003593">
    <property type="entry name" value="AAA+_ATPase"/>
</dbReference>
<dbReference type="Pfam" id="PF00270">
    <property type="entry name" value="DEAD"/>
    <property type="match status" value="1"/>
</dbReference>
<dbReference type="GO" id="GO:0003917">
    <property type="term" value="F:DNA topoisomerase type I (single strand cut, ATP-independent) activity"/>
    <property type="evidence" value="ECO:0007669"/>
    <property type="project" value="UniProtKB-EC"/>
</dbReference>
<comment type="caution">
    <text evidence="6">The sequence shown here is derived from an EMBL/GenBank/DDBJ whole genome shotgun (WGS) entry which is preliminary data.</text>
</comment>
<keyword evidence="6" id="KW-0378">Hydrolase</keyword>
<dbReference type="InterPro" id="IPR011545">
    <property type="entry name" value="DEAD/DEAH_box_helicase_dom"/>
</dbReference>
<dbReference type="Proteomes" id="UP000885792">
    <property type="component" value="Unassembled WGS sequence"/>
</dbReference>
<evidence type="ECO:0000259" key="5">
    <source>
        <dbReference type="PROSITE" id="PS51192"/>
    </source>
</evidence>
<keyword evidence="2" id="KW-0963">Cytoplasm</keyword>
<feature type="non-terminal residue" evidence="6">
    <location>
        <position position="1"/>
    </location>
</feature>
<reference evidence="6" key="1">
    <citation type="journal article" date="2020" name="mSystems">
        <title>Genome- and Community-Level Interaction Insights into Carbon Utilization and Element Cycling Functions of Hydrothermarchaeota in Hydrothermal Sediment.</title>
        <authorList>
            <person name="Zhou Z."/>
            <person name="Liu Y."/>
            <person name="Xu W."/>
            <person name="Pan J."/>
            <person name="Luo Z.H."/>
            <person name="Li M."/>
        </authorList>
    </citation>
    <scope>NUCLEOTIDE SEQUENCE [LARGE SCALE GENOMIC DNA]</scope>
    <source>
        <strain evidence="6">HyVt-501</strain>
    </source>
</reference>
<accession>A0A7C5QF51</accession>